<evidence type="ECO:0000256" key="6">
    <source>
        <dbReference type="ARBA" id="ARBA00022989"/>
    </source>
</evidence>
<organism evidence="11 12">
    <name type="scientific">Victivallis lenta</name>
    <dbReference type="NCBI Taxonomy" id="2606640"/>
    <lineage>
        <taxon>Bacteria</taxon>
        <taxon>Pseudomonadati</taxon>
        <taxon>Lentisphaerota</taxon>
        <taxon>Lentisphaeria</taxon>
        <taxon>Victivallales</taxon>
        <taxon>Victivallaceae</taxon>
        <taxon>Victivallis</taxon>
    </lineage>
</organism>
<dbReference type="GO" id="GO:0005886">
    <property type="term" value="C:plasma membrane"/>
    <property type="evidence" value="ECO:0007669"/>
    <property type="project" value="UniProtKB-SubCell"/>
</dbReference>
<dbReference type="PROSITE" id="PS50929">
    <property type="entry name" value="ABC_TM1F"/>
    <property type="match status" value="1"/>
</dbReference>
<reference evidence="11 12" key="1">
    <citation type="submission" date="2019-08" db="EMBL/GenBank/DDBJ databases">
        <title>In-depth cultivation of the pig gut microbiome towards novel bacterial diversity and tailored functional studies.</title>
        <authorList>
            <person name="Wylensek D."/>
            <person name="Hitch T.C.A."/>
            <person name="Clavel T."/>
        </authorList>
    </citation>
    <scope>NUCLEOTIDE SEQUENCE [LARGE SCALE GENOMIC DNA]</scope>
    <source>
        <strain evidence="11 12">BBE-744-WT-12</strain>
    </source>
</reference>
<evidence type="ECO:0000256" key="3">
    <source>
        <dbReference type="ARBA" id="ARBA00022692"/>
    </source>
</evidence>
<keyword evidence="2" id="KW-0813">Transport</keyword>
<dbReference type="SMART" id="SM00382">
    <property type="entry name" value="AAA"/>
    <property type="match status" value="1"/>
</dbReference>
<feature type="transmembrane region" description="Helical" evidence="8">
    <location>
        <begin position="261"/>
        <end position="282"/>
    </location>
</feature>
<feature type="transmembrane region" description="Helical" evidence="8">
    <location>
        <begin position="151"/>
        <end position="169"/>
    </location>
</feature>
<keyword evidence="3 8" id="KW-0812">Transmembrane</keyword>
<proteinExistence type="predicted"/>
<dbReference type="InterPro" id="IPR017871">
    <property type="entry name" value="ABC_transporter-like_CS"/>
</dbReference>
<dbReference type="GO" id="GO:0034040">
    <property type="term" value="F:ATPase-coupled lipid transmembrane transporter activity"/>
    <property type="evidence" value="ECO:0007669"/>
    <property type="project" value="TreeGrafter"/>
</dbReference>
<dbReference type="InterPro" id="IPR036640">
    <property type="entry name" value="ABC1_TM_sf"/>
</dbReference>
<dbReference type="InterPro" id="IPR039421">
    <property type="entry name" value="Type_1_exporter"/>
</dbReference>
<feature type="transmembrane region" description="Helical" evidence="8">
    <location>
        <begin position="342"/>
        <end position="366"/>
    </location>
</feature>
<sequence length="678" mass="75553">MGRKSGNEGEFKAQSYFRLLRYARPYWFRLTVGIVSGILVGGSLLVSLLMIPRLVGAVEPGAGGDTAAFEAEARNVVQVLEKPELTRAEKEKAVQELLHPVDNDPQLTKILNEARRAAEKYGLPFSVEGREIVVSWPVSFRFEAIGPGGRLAWQIFAVYVLVFVLAWTVKNLATFISNYYTRWVGAKVVSDLRDKVFDKLVNQSLQYYGKIDIGHLISRSTNDTSAIENAVSNSVADLTSAPIQIFACLVAILMACREYDSYSLVVILLVGVPAIFLPIHFLGRKIRRVYKKSFARIAEVFSRMHEVFTGIRVVKAYNTEKAESARFHNENRRYFKQVVRALRLQLLLSPAMEVVAVISTLVFFVYSYSQGISLTEIAALLAPAFMAYRPIKDLSKVVTSIQRSMAAADRYFELIDTDTSLPEKPDAVRLDEFKDKIELVDTEFSYDERKIIDGVSFEIPKGEMVAVVGETGSGKTTIANLIARFYDVTGGAVKIDGVDVRDYEIASLRRIIGVVNQDAILFNDTIANNIAYGCPDATREEIIEASKLANAHHFIVDGRHSDGYDTEVGDKGFRLSGGEKQRVAIARAILKNPPILILDEATSALDTVTEKLVQEALNRVMANRTVFAIAHRLSTIRNANRIIVLENGRIAEAGTHDELMAKHGIYCKLYNTQFQLDE</sequence>
<evidence type="ECO:0000256" key="8">
    <source>
        <dbReference type="SAM" id="Phobius"/>
    </source>
</evidence>
<keyword evidence="6 8" id="KW-1133">Transmembrane helix</keyword>
<dbReference type="GO" id="GO:0016887">
    <property type="term" value="F:ATP hydrolysis activity"/>
    <property type="evidence" value="ECO:0007669"/>
    <property type="project" value="InterPro"/>
</dbReference>
<evidence type="ECO:0000313" key="12">
    <source>
        <dbReference type="Proteomes" id="UP000435649"/>
    </source>
</evidence>
<feature type="transmembrane region" description="Helical" evidence="8">
    <location>
        <begin position="235"/>
        <end position="255"/>
    </location>
</feature>
<dbReference type="EMBL" id="VUNS01000004">
    <property type="protein sequence ID" value="MST96472.1"/>
    <property type="molecule type" value="Genomic_DNA"/>
</dbReference>
<dbReference type="Pfam" id="PF00005">
    <property type="entry name" value="ABC_tran"/>
    <property type="match status" value="1"/>
</dbReference>
<comment type="subcellular location">
    <subcellularLocation>
        <location evidence="1">Cell membrane</location>
        <topology evidence="1">Multi-pass membrane protein</topology>
    </subcellularLocation>
</comment>
<dbReference type="RefSeq" id="WP_106054589.1">
    <property type="nucleotide sequence ID" value="NZ_CALXOB010000019.1"/>
</dbReference>
<dbReference type="AlphaFoldDB" id="A0A844G0K9"/>
<evidence type="ECO:0000259" key="10">
    <source>
        <dbReference type="PROSITE" id="PS50929"/>
    </source>
</evidence>
<dbReference type="SUPFAM" id="SSF90123">
    <property type="entry name" value="ABC transporter transmembrane region"/>
    <property type="match status" value="1"/>
</dbReference>
<gene>
    <name evidence="11" type="ORF">FYJ85_05360</name>
</gene>
<evidence type="ECO:0000256" key="5">
    <source>
        <dbReference type="ARBA" id="ARBA00022840"/>
    </source>
</evidence>
<keyword evidence="5 11" id="KW-0067">ATP-binding</keyword>
<evidence type="ECO:0000256" key="2">
    <source>
        <dbReference type="ARBA" id="ARBA00022448"/>
    </source>
</evidence>
<evidence type="ECO:0000256" key="1">
    <source>
        <dbReference type="ARBA" id="ARBA00004651"/>
    </source>
</evidence>
<dbReference type="PROSITE" id="PS50893">
    <property type="entry name" value="ABC_TRANSPORTER_2"/>
    <property type="match status" value="1"/>
</dbReference>
<evidence type="ECO:0000313" key="11">
    <source>
        <dbReference type="EMBL" id="MST96472.1"/>
    </source>
</evidence>
<keyword evidence="7 8" id="KW-0472">Membrane</keyword>
<dbReference type="GO" id="GO:0140359">
    <property type="term" value="F:ABC-type transporter activity"/>
    <property type="evidence" value="ECO:0007669"/>
    <property type="project" value="InterPro"/>
</dbReference>
<dbReference type="Proteomes" id="UP000435649">
    <property type="component" value="Unassembled WGS sequence"/>
</dbReference>
<dbReference type="Pfam" id="PF00664">
    <property type="entry name" value="ABC_membrane"/>
    <property type="match status" value="1"/>
</dbReference>
<dbReference type="PROSITE" id="PS00211">
    <property type="entry name" value="ABC_TRANSPORTER_1"/>
    <property type="match status" value="1"/>
</dbReference>
<evidence type="ECO:0000256" key="4">
    <source>
        <dbReference type="ARBA" id="ARBA00022741"/>
    </source>
</evidence>
<dbReference type="InterPro" id="IPR003439">
    <property type="entry name" value="ABC_transporter-like_ATP-bd"/>
</dbReference>
<dbReference type="PANTHER" id="PTHR24221:SF654">
    <property type="entry name" value="ATP-BINDING CASSETTE SUB-FAMILY B MEMBER 6"/>
    <property type="match status" value="1"/>
</dbReference>
<dbReference type="SUPFAM" id="SSF52540">
    <property type="entry name" value="P-loop containing nucleoside triphosphate hydrolases"/>
    <property type="match status" value="1"/>
</dbReference>
<feature type="domain" description="ABC transmembrane type-1" evidence="10">
    <location>
        <begin position="152"/>
        <end position="403"/>
    </location>
</feature>
<protein>
    <submittedName>
        <fullName evidence="11">ABC transporter ATP-binding protein</fullName>
    </submittedName>
</protein>
<dbReference type="InterPro" id="IPR003593">
    <property type="entry name" value="AAA+_ATPase"/>
</dbReference>
<evidence type="ECO:0000259" key="9">
    <source>
        <dbReference type="PROSITE" id="PS50893"/>
    </source>
</evidence>
<dbReference type="CDD" id="cd18552">
    <property type="entry name" value="ABC_6TM_MsbA_like"/>
    <property type="match status" value="1"/>
</dbReference>
<comment type="caution">
    <text evidence="11">The sequence shown here is derived from an EMBL/GenBank/DDBJ whole genome shotgun (WGS) entry which is preliminary data.</text>
</comment>
<dbReference type="FunFam" id="3.40.50.300:FF:000287">
    <property type="entry name" value="Multidrug ABC transporter ATP-binding protein"/>
    <property type="match status" value="1"/>
</dbReference>
<dbReference type="PANTHER" id="PTHR24221">
    <property type="entry name" value="ATP-BINDING CASSETTE SUB-FAMILY B"/>
    <property type="match status" value="1"/>
</dbReference>
<feature type="domain" description="ABC transporter" evidence="9">
    <location>
        <begin position="437"/>
        <end position="672"/>
    </location>
</feature>
<dbReference type="Gene3D" id="3.40.50.300">
    <property type="entry name" value="P-loop containing nucleotide triphosphate hydrolases"/>
    <property type="match status" value="1"/>
</dbReference>
<keyword evidence="4" id="KW-0547">Nucleotide-binding</keyword>
<feature type="transmembrane region" description="Helical" evidence="8">
    <location>
        <begin position="26"/>
        <end position="51"/>
    </location>
</feature>
<evidence type="ECO:0000256" key="7">
    <source>
        <dbReference type="ARBA" id="ARBA00023136"/>
    </source>
</evidence>
<dbReference type="InterPro" id="IPR011527">
    <property type="entry name" value="ABC1_TM_dom"/>
</dbReference>
<dbReference type="GO" id="GO:0005524">
    <property type="term" value="F:ATP binding"/>
    <property type="evidence" value="ECO:0007669"/>
    <property type="project" value="UniProtKB-KW"/>
</dbReference>
<dbReference type="Gene3D" id="1.20.1560.10">
    <property type="entry name" value="ABC transporter type 1, transmembrane domain"/>
    <property type="match status" value="1"/>
</dbReference>
<accession>A0A844G0K9</accession>
<dbReference type="InterPro" id="IPR027417">
    <property type="entry name" value="P-loop_NTPase"/>
</dbReference>
<keyword evidence="12" id="KW-1185">Reference proteome</keyword>
<name>A0A844G0K9_9BACT</name>